<dbReference type="PROSITE" id="PS50262">
    <property type="entry name" value="G_PROTEIN_RECEP_F1_2"/>
    <property type="match status" value="1"/>
</dbReference>
<evidence type="ECO:0000256" key="1">
    <source>
        <dbReference type="ARBA" id="ARBA00004651"/>
    </source>
</evidence>
<reference evidence="11" key="1">
    <citation type="submission" date="2021-10" db="EMBL/GenBank/DDBJ databases">
        <title>Tropical sea cucumber genome reveals ecological adaptation and Cuvierian tubules defense mechanism.</title>
        <authorList>
            <person name="Chen T."/>
        </authorList>
    </citation>
    <scope>NUCLEOTIDE SEQUENCE</scope>
    <source>
        <strain evidence="11">Nanhai2018</strain>
        <tissue evidence="11">Muscle</tissue>
    </source>
</reference>
<evidence type="ECO:0000256" key="9">
    <source>
        <dbReference type="SAM" id="Phobius"/>
    </source>
</evidence>
<evidence type="ECO:0000256" key="2">
    <source>
        <dbReference type="ARBA" id="ARBA00022475"/>
    </source>
</evidence>
<dbReference type="SUPFAM" id="SSF81321">
    <property type="entry name" value="Family A G protein-coupled receptor-like"/>
    <property type="match status" value="1"/>
</dbReference>
<proteinExistence type="predicted"/>
<dbReference type="EMBL" id="JAIZAY010000005">
    <property type="protein sequence ID" value="KAJ8042170.1"/>
    <property type="molecule type" value="Genomic_DNA"/>
</dbReference>
<accession>A0A9Q1CCI9</accession>
<evidence type="ECO:0000313" key="12">
    <source>
        <dbReference type="Proteomes" id="UP001152320"/>
    </source>
</evidence>
<name>A0A9Q1CCI9_HOLLE</name>
<keyword evidence="8" id="KW-0807">Transducer</keyword>
<keyword evidence="5" id="KW-0297">G-protein coupled receptor</keyword>
<keyword evidence="3 9" id="KW-0812">Transmembrane</keyword>
<keyword evidence="7 11" id="KW-0675">Receptor</keyword>
<evidence type="ECO:0000313" key="11">
    <source>
        <dbReference type="EMBL" id="KAJ8042170.1"/>
    </source>
</evidence>
<dbReference type="PRINTS" id="PR00237">
    <property type="entry name" value="GPCRRHODOPSN"/>
</dbReference>
<gene>
    <name evidence="11" type="ORF">HOLleu_13165</name>
</gene>
<dbReference type="Proteomes" id="UP001152320">
    <property type="component" value="Chromosome 5"/>
</dbReference>
<evidence type="ECO:0000256" key="5">
    <source>
        <dbReference type="ARBA" id="ARBA00023040"/>
    </source>
</evidence>
<evidence type="ECO:0000256" key="8">
    <source>
        <dbReference type="ARBA" id="ARBA00023224"/>
    </source>
</evidence>
<dbReference type="GO" id="GO:0005886">
    <property type="term" value="C:plasma membrane"/>
    <property type="evidence" value="ECO:0007669"/>
    <property type="project" value="UniProtKB-SubCell"/>
</dbReference>
<evidence type="ECO:0000256" key="4">
    <source>
        <dbReference type="ARBA" id="ARBA00022989"/>
    </source>
</evidence>
<dbReference type="Pfam" id="PF00001">
    <property type="entry name" value="7tm_1"/>
    <property type="match status" value="1"/>
</dbReference>
<protein>
    <submittedName>
        <fullName evidence="11">5-hydroxytryptamine receptor 2B</fullName>
    </submittedName>
</protein>
<evidence type="ECO:0000256" key="7">
    <source>
        <dbReference type="ARBA" id="ARBA00023170"/>
    </source>
</evidence>
<dbReference type="GO" id="GO:0004930">
    <property type="term" value="F:G protein-coupled receptor activity"/>
    <property type="evidence" value="ECO:0007669"/>
    <property type="project" value="UniProtKB-KW"/>
</dbReference>
<dbReference type="InterPro" id="IPR000276">
    <property type="entry name" value="GPCR_Rhodpsn"/>
</dbReference>
<dbReference type="PANTHER" id="PTHR24228:SF72">
    <property type="entry name" value="G-PROTEIN COUPLED RECEPTORS FAMILY 1 PROFILE DOMAIN-CONTAINING PROTEIN"/>
    <property type="match status" value="1"/>
</dbReference>
<feature type="transmembrane region" description="Helical" evidence="9">
    <location>
        <begin position="60"/>
        <end position="84"/>
    </location>
</feature>
<feature type="transmembrane region" description="Helical" evidence="9">
    <location>
        <begin position="143"/>
        <end position="166"/>
    </location>
</feature>
<feature type="domain" description="G-protein coupled receptors family 1 profile" evidence="10">
    <location>
        <begin position="39"/>
        <end position="291"/>
    </location>
</feature>
<sequence length="291" mass="31948">MEVLENNSYTSGNNSIPWSQPAVILGSANIIFVIIGIPGNALVILAVLLSKRLQNVSSAFIANLAVADLMTCLVMPLFTVAQFVNYYSPFLEPMCMVAVTVAHTCIGGSIFSLAAIAFSRFMVIAASMRFYKLKDLPIFRPKVVALSIVVLWSLSLSIAILPPFAFDVGKVGFDYVTHSCAPIVGYPGSDIFKDILVYGFYPIPLTIIVVSYIGILVQLLIHNRNLAKSGANSPQTSGRDGIGDGKFLFRQKQLPIYSRRDSNYKKHVFCVCRVHHMSDSSSSVYRPYMSN</sequence>
<dbReference type="PANTHER" id="PTHR24228">
    <property type="entry name" value="B2 BRADYKININ RECEPTOR/ANGIOTENSIN II RECEPTOR"/>
    <property type="match status" value="1"/>
</dbReference>
<keyword evidence="4 9" id="KW-1133">Transmembrane helix</keyword>
<dbReference type="OrthoDB" id="10044919at2759"/>
<evidence type="ECO:0000256" key="3">
    <source>
        <dbReference type="ARBA" id="ARBA00022692"/>
    </source>
</evidence>
<keyword evidence="12" id="KW-1185">Reference proteome</keyword>
<dbReference type="InterPro" id="IPR017452">
    <property type="entry name" value="GPCR_Rhodpsn_7TM"/>
</dbReference>
<feature type="transmembrane region" description="Helical" evidence="9">
    <location>
        <begin position="96"/>
        <end position="123"/>
    </location>
</feature>
<dbReference type="Gene3D" id="1.20.1070.10">
    <property type="entry name" value="Rhodopsin 7-helix transmembrane proteins"/>
    <property type="match status" value="1"/>
</dbReference>
<keyword evidence="6 9" id="KW-0472">Membrane</keyword>
<evidence type="ECO:0000256" key="6">
    <source>
        <dbReference type="ARBA" id="ARBA00023136"/>
    </source>
</evidence>
<organism evidence="11 12">
    <name type="scientific">Holothuria leucospilota</name>
    <name type="common">Black long sea cucumber</name>
    <name type="synonym">Mertensiothuria leucospilota</name>
    <dbReference type="NCBI Taxonomy" id="206669"/>
    <lineage>
        <taxon>Eukaryota</taxon>
        <taxon>Metazoa</taxon>
        <taxon>Echinodermata</taxon>
        <taxon>Eleutherozoa</taxon>
        <taxon>Echinozoa</taxon>
        <taxon>Holothuroidea</taxon>
        <taxon>Aspidochirotacea</taxon>
        <taxon>Aspidochirotida</taxon>
        <taxon>Holothuriidae</taxon>
        <taxon>Holothuria</taxon>
    </lineage>
</organism>
<comment type="subcellular location">
    <subcellularLocation>
        <location evidence="1">Cell membrane</location>
        <topology evidence="1">Multi-pass membrane protein</topology>
    </subcellularLocation>
</comment>
<keyword evidence="2" id="KW-1003">Cell membrane</keyword>
<feature type="transmembrane region" description="Helical" evidence="9">
    <location>
        <begin position="195"/>
        <end position="221"/>
    </location>
</feature>
<feature type="transmembrane region" description="Helical" evidence="9">
    <location>
        <begin position="22"/>
        <end position="48"/>
    </location>
</feature>
<dbReference type="AlphaFoldDB" id="A0A9Q1CCI9"/>
<evidence type="ECO:0000259" key="10">
    <source>
        <dbReference type="PROSITE" id="PS50262"/>
    </source>
</evidence>
<dbReference type="CDD" id="cd00637">
    <property type="entry name" value="7tm_classA_rhodopsin-like"/>
    <property type="match status" value="1"/>
</dbReference>
<comment type="caution">
    <text evidence="11">The sequence shown here is derived from an EMBL/GenBank/DDBJ whole genome shotgun (WGS) entry which is preliminary data.</text>
</comment>